<name>A0A4R3PUS6_RHISU</name>
<reference evidence="1 2" key="1">
    <citation type="submission" date="2019-03" db="EMBL/GenBank/DDBJ databases">
        <title>Genomic Encyclopedia of Type Strains, Phase IV (KMG-V): Genome sequencing to study the core and pangenomes of soil and plant-associated prokaryotes.</title>
        <authorList>
            <person name="Whitman W."/>
        </authorList>
    </citation>
    <scope>NUCLEOTIDE SEQUENCE [LARGE SCALE GENOMIC DNA]</scope>
    <source>
        <strain evidence="1 2">Hc14</strain>
    </source>
</reference>
<dbReference type="AlphaFoldDB" id="A0A4R3PUS6"/>
<sequence length="102" mass="11433">MSHGVITEIREARKVLLTLSIKDRELLVRRIVDEIHAVRNNDLSNGLFANSAGFDHLIAHTYDTIPSIARMDDENFGIVLDQFAELLNTVASILRGQPTVLH</sequence>
<dbReference type="Proteomes" id="UP000294576">
    <property type="component" value="Unassembled WGS sequence"/>
</dbReference>
<evidence type="ECO:0000313" key="2">
    <source>
        <dbReference type="Proteomes" id="UP000294576"/>
    </source>
</evidence>
<accession>A0A4R3PUS6</accession>
<gene>
    <name evidence="1" type="ORF">EV132_12237</name>
</gene>
<dbReference type="RefSeq" id="WP_087001771.1">
    <property type="nucleotide sequence ID" value="NZ_FWER01000036.1"/>
</dbReference>
<evidence type="ECO:0008006" key="3">
    <source>
        <dbReference type="Google" id="ProtNLM"/>
    </source>
</evidence>
<proteinExistence type="predicted"/>
<organism evidence="1 2">
    <name type="scientific">Rhizobium sullae</name>
    <name type="common">Rhizobium hedysari</name>
    <dbReference type="NCBI Taxonomy" id="50338"/>
    <lineage>
        <taxon>Bacteria</taxon>
        <taxon>Pseudomonadati</taxon>
        <taxon>Pseudomonadota</taxon>
        <taxon>Alphaproteobacteria</taxon>
        <taxon>Hyphomicrobiales</taxon>
        <taxon>Rhizobiaceae</taxon>
        <taxon>Rhizobium/Agrobacterium group</taxon>
        <taxon>Rhizobium</taxon>
    </lineage>
</organism>
<comment type="caution">
    <text evidence="1">The sequence shown here is derived from an EMBL/GenBank/DDBJ whole genome shotgun (WGS) entry which is preliminary data.</text>
</comment>
<dbReference type="EMBL" id="SMBH01000022">
    <property type="protein sequence ID" value="TCU10046.1"/>
    <property type="molecule type" value="Genomic_DNA"/>
</dbReference>
<dbReference type="OrthoDB" id="8400661at2"/>
<evidence type="ECO:0000313" key="1">
    <source>
        <dbReference type="EMBL" id="TCU10046.1"/>
    </source>
</evidence>
<protein>
    <recommendedName>
        <fullName evidence="3">DUF86 domain-containing protein</fullName>
    </recommendedName>
</protein>